<accession>H5UPZ0</accession>
<dbReference type="AlphaFoldDB" id="H5UPZ0"/>
<dbReference type="Gene3D" id="3.20.20.80">
    <property type="entry name" value="Glycosidases"/>
    <property type="match status" value="1"/>
</dbReference>
<name>H5UPZ0_9MICO</name>
<protein>
    <recommendedName>
        <fullName evidence="3">DUF72 domain-containing protein</fullName>
    </recommendedName>
</protein>
<dbReference type="EMBL" id="BAFE01000027">
    <property type="protein sequence ID" value="GAB47795.1"/>
    <property type="molecule type" value="Genomic_DNA"/>
</dbReference>
<dbReference type="Proteomes" id="UP000004367">
    <property type="component" value="Unassembled WGS sequence"/>
</dbReference>
<proteinExistence type="predicted"/>
<keyword evidence="2" id="KW-1185">Reference proteome</keyword>
<dbReference type="InterPro" id="IPR017853">
    <property type="entry name" value="GH"/>
</dbReference>
<reference evidence="1 2" key="1">
    <citation type="submission" date="2012-02" db="EMBL/GenBank/DDBJ databases">
        <title>Whole genome shotgun sequence of Mobilicoccus pelagius NBRC 104925.</title>
        <authorList>
            <person name="Yoshida Y."/>
            <person name="Hosoyama A."/>
            <person name="Tsuchikane K."/>
            <person name="Katsumata H."/>
            <person name="Yamazaki S."/>
            <person name="Fujita N."/>
        </authorList>
    </citation>
    <scope>NUCLEOTIDE SEQUENCE [LARGE SCALE GENOMIC DNA]</scope>
    <source>
        <strain evidence="1 2">NBRC 104925</strain>
    </source>
</reference>
<gene>
    <name evidence="1" type="ORF">MOPEL_029_00750</name>
</gene>
<organism evidence="1 2">
    <name type="scientific">Mobilicoccus pelagius NBRC 104925</name>
    <dbReference type="NCBI Taxonomy" id="1089455"/>
    <lineage>
        <taxon>Bacteria</taxon>
        <taxon>Bacillati</taxon>
        <taxon>Actinomycetota</taxon>
        <taxon>Actinomycetes</taxon>
        <taxon>Micrococcales</taxon>
        <taxon>Dermatophilaceae</taxon>
        <taxon>Mobilicoccus</taxon>
    </lineage>
</organism>
<evidence type="ECO:0008006" key="3">
    <source>
        <dbReference type="Google" id="ProtNLM"/>
    </source>
</evidence>
<dbReference type="SUPFAM" id="SSF51445">
    <property type="entry name" value="(Trans)glycosidases"/>
    <property type="match status" value="1"/>
</dbReference>
<comment type="caution">
    <text evidence="1">The sequence shown here is derived from an EMBL/GenBank/DDBJ whole genome shotgun (WGS) entry which is preliminary data.</text>
</comment>
<evidence type="ECO:0000313" key="2">
    <source>
        <dbReference type="Proteomes" id="UP000004367"/>
    </source>
</evidence>
<sequence>MRSFARRDRSSGPTWASGVRIEAADLPRAAVQLVRPRDVVEVALPGDRWDELSSSNRAFDLVRGRRVVWSVPLDVQRTPLEEIASGRHDDAWTALGQLAARDGGQSVVRIVLPAGQEAERCAAAFRRAAVAVRRTPGVAVEWAVREGASPEVVAAAWPGDDVVDVVGVPLSRKPSWAAQVAGPGGLADWSTWARAHRRRLALHWELDEAVDAERVERVADWLDVSARTSVLAYDSVAPTSETRSDALATYRELW</sequence>
<evidence type="ECO:0000313" key="1">
    <source>
        <dbReference type="EMBL" id="GAB47795.1"/>
    </source>
</evidence>